<organism evidence="2 3">
    <name type="scientific">Candidatus Iainarchaeum sp</name>
    <dbReference type="NCBI Taxonomy" id="3101447"/>
    <lineage>
        <taxon>Archaea</taxon>
        <taxon>Candidatus Iainarchaeota</taxon>
        <taxon>Candidatus Iainarchaeia</taxon>
        <taxon>Candidatus Iainarchaeales</taxon>
        <taxon>Candidatus Iainarchaeaceae</taxon>
        <taxon>Candidatus Iainarchaeum</taxon>
    </lineage>
</organism>
<name>A0A8T4L000_9ARCH</name>
<gene>
    <name evidence="2" type="ORF">J4478_05210</name>
</gene>
<dbReference type="Proteomes" id="UP000680185">
    <property type="component" value="Unassembled WGS sequence"/>
</dbReference>
<comment type="caution">
    <text evidence="2">The sequence shown here is derived from an EMBL/GenBank/DDBJ whole genome shotgun (WGS) entry which is preliminary data.</text>
</comment>
<reference evidence="2" key="1">
    <citation type="submission" date="2021-03" db="EMBL/GenBank/DDBJ databases">
        <authorList>
            <person name="Jaffe A."/>
        </authorList>
    </citation>
    <scope>NUCLEOTIDE SEQUENCE</scope>
    <source>
        <strain evidence="2">RIFCSPLOWO2_01_FULL_43_13</strain>
    </source>
</reference>
<evidence type="ECO:0000313" key="2">
    <source>
        <dbReference type="EMBL" id="MBS3058769.1"/>
    </source>
</evidence>
<reference evidence="2" key="2">
    <citation type="submission" date="2021-05" db="EMBL/GenBank/DDBJ databases">
        <title>Protein family content uncovers lineage relationships and bacterial pathway maintenance mechanisms in DPANN archaea.</title>
        <authorList>
            <person name="Castelle C.J."/>
            <person name="Meheust R."/>
            <person name="Jaffe A.L."/>
            <person name="Seitz K."/>
            <person name="Gong X."/>
            <person name="Baker B.J."/>
            <person name="Banfield J.F."/>
        </authorList>
    </citation>
    <scope>NUCLEOTIDE SEQUENCE</scope>
    <source>
        <strain evidence="2">RIFCSPLOWO2_01_FULL_43_13</strain>
    </source>
</reference>
<feature type="region of interest" description="Disordered" evidence="1">
    <location>
        <begin position="27"/>
        <end position="63"/>
    </location>
</feature>
<sequence length="63" mass="6383">MGYKFLIGILLIAGLLFLSGCLEQPPVDNSQLTPPALPDDGTGDSSQPDGSSSGISSPPALPE</sequence>
<evidence type="ECO:0000313" key="3">
    <source>
        <dbReference type="Proteomes" id="UP000680185"/>
    </source>
</evidence>
<dbReference type="PROSITE" id="PS51257">
    <property type="entry name" value="PROKAR_LIPOPROTEIN"/>
    <property type="match status" value="1"/>
</dbReference>
<dbReference type="AlphaFoldDB" id="A0A8T4L000"/>
<protein>
    <submittedName>
        <fullName evidence="2">Uncharacterized protein</fullName>
    </submittedName>
</protein>
<feature type="compositionally biased region" description="Low complexity" evidence="1">
    <location>
        <begin position="38"/>
        <end position="63"/>
    </location>
</feature>
<accession>A0A8T4L000</accession>
<proteinExistence type="predicted"/>
<dbReference type="EMBL" id="JAGVWB010000038">
    <property type="protein sequence ID" value="MBS3058769.1"/>
    <property type="molecule type" value="Genomic_DNA"/>
</dbReference>
<evidence type="ECO:0000256" key="1">
    <source>
        <dbReference type="SAM" id="MobiDB-lite"/>
    </source>
</evidence>